<keyword evidence="2" id="KW-1185">Reference proteome</keyword>
<protein>
    <submittedName>
        <fullName evidence="1">Histidine ammonia-lyase</fullName>
        <ecNumber evidence="1">4.3.1.3</ecNumber>
    </submittedName>
</protein>
<proteinExistence type="predicted"/>
<dbReference type="EMBL" id="BBMS01000038">
    <property type="protein sequence ID" value="GAL28088.1"/>
    <property type="molecule type" value="Genomic_DNA"/>
</dbReference>
<reference evidence="2" key="1">
    <citation type="submission" date="2014-09" db="EMBL/GenBank/DDBJ databases">
        <title>Vibrio variabilis JCM 19239. (C206) whole genome shotgun sequence.</title>
        <authorList>
            <person name="Sawabe T."/>
            <person name="Meirelles P."/>
            <person name="Nakanishi M."/>
            <person name="Sayaka M."/>
            <person name="Hattori M."/>
            <person name="Ohkuma M."/>
        </authorList>
    </citation>
    <scope>NUCLEOTIDE SEQUENCE [LARGE SCALE GENOMIC DNA]</scope>
    <source>
        <strain evidence="2">JCM 19239</strain>
    </source>
</reference>
<comment type="caution">
    <text evidence="1">The sequence shown here is derived from an EMBL/GenBank/DDBJ whole genome shotgun (WGS) entry which is preliminary data.</text>
</comment>
<keyword evidence="1" id="KW-0456">Lyase</keyword>
<dbReference type="InterPro" id="IPR024083">
    <property type="entry name" value="Fumarase/histidase_N"/>
</dbReference>
<dbReference type="Gene3D" id="1.10.275.10">
    <property type="entry name" value="Fumarase/aspartase (N-terminal domain)"/>
    <property type="match status" value="1"/>
</dbReference>
<dbReference type="InterPro" id="IPR001106">
    <property type="entry name" value="Aromatic_Lyase"/>
</dbReference>
<organism evidence="1 2">
    <name type="scientific">Vibrio variabilis</name>
    <dbReference type="NCBI Taxonomy" id="990271"/>
    <lineage>
        <taxon>Bacteria</taxon>
        <taxon>Pseudomonadati</taxon>
        <taxon>Pseudomonadota</taxon>
        <taxon>Gammaproteobacteria</taxon>
        <taxon>Vibrionales</taxon>
        <taxon>Vibrionaceae</taxon>
        <taxon>Vibrio</taxon>
    </lineage>
</organism>
<evidence type="ECO:0000313" key="2">
    <source>
        <dbReference type="Proteomes" id="UP000029223"/>
    </source>
</evidence>
<dbReference type="SUPFAM" id="SSF48557">
    <property type="entry name" value="L-aspartase-like"/>
    <property type="match status" value="1"/>
</dbReference>
<accession>A0ABQ0JH62</accession>
<dbReference type="EC" id="4.3.1.3" evidence="1"/>
<dbReference type="Proteomes" id="UP000029223">
    <property type="component" value="Unassembled WGS sequence"/>
</dbReference>
<dbReference type="InterPro" id="IPR008948">
    <property type="entry name" value="L-Aspartase-like"/>
</dbReference>
<dbReference type="GO" id="GO:0004397">
    <property type="term" value="F:histidine ammonia-lyase activity"/>
    <property type="evidence" value="ECO:0007669"/>
    <property type="project" value="UniProtKB-EC"/>
</dbReference>
<sequence>MLKLVLKPGQLTLAQLRQFSRSPVSLSLDPAAVEDIDASTRIVEQVIAEDRTVYGINTGFGLLANTRIEPNDLEILQKKYRSLSCSWYW</sequence>
<evidence type="ECO:0000313" key="1">
    <source>
        <dbReference type="EMBL" id="GAL28088.1"/>
    </source>
</evidence>
<name>A0ABQ0JH62_9VIBR</name>
<gene>
    <name evidence="1" type="ORF">JCM19239_3324</name>
</gene>
<dbReference type="Pfam" id="PF00221">
    <property type="entry name" value="Lyase_aromatic"/>
    <property type="match status" value="1"/>
</dbReference>